<comment type="similarity">
    <text evidence="7">Belongs to the binding-protein-dependent transport system permease family.</text>
</comment>
<proteinExistence type="inferred from homology"/>
<reference evidence="9" key="1">
    <citation type="journal article" date="2022" name="Arch. Microbiol.">
        <title>Pseudodesulfovibrio sediminis sp. nov., a mesophilic and neutrophilic sulfate-reducing bacterium isolated from sediment of a brackish lake.</title>
        <authorList>
            <person name="Takahashi A."/>
            <person name="Kojima H."/>
            <person name="Watanabe M."/>
            <person name="Fukui M."/>
        </authorList>
    </citation>
    <scope>NUCLEOTIDE SEQUENCE</scope>
    <source>
        <strain evidence="9">SF6</strain>
    </source>
</reference>
<organism evidence="9 10">
    <name type="scientific">Pseudodesulfovibrio sediminis</name>
    <dbReference type="NCBI Taxonomy" id="2810563"/>
    <lineage>
        <taxon>Bacteria</taxon>
        <taxon>Pseudomonadati</taxon>
        <taxon>Thermodesulfobacteriota</taxon>
        <taxon>Desulfovibrionia</taxon>
        <taxon>Desulfovibrionales</taxon>
        <taxon>Desulfovibrionaceae</taxon>
    </lineage>
</organism>
<gene>
    <name evidence="9" type="ORF">PSDVSF_08170</name>
</gene>
<dbReference type="RefSeq" id="WP_229593969.1">
    <property type="nucleotide sequence ID" value="NZ_AP024485.1"/>
</dbReference>
<keyword evidence="3" id="KW-1003">Cell membrane</keyword>
<evidence type="ECO:0000256" key="4">
    <source>
        <dbReference type="ARBA" id="ARBA00022692"/>
    </source>
</evidence>
<feature type="transmembrane region" description="Helical" evidence="7">
    <location>
        <begin position="189"/>
        <end position="208"/>
    </location>
</feature>
<dbReference type="Pfam" id="PF00528">
    <property type="entry name" value="BPD_transp_1"/>
    <property type="match status" value="1"/>
</dbReference>
<feature type="transmembrane region" description="Helical" evidence="7">
    <location>
        <begin position="130"/>
        <end position="154"/>
    </location>
</feature>
<evidence type="ECO:0000256" key="5">
    <source>
        <dbReference type="ARBA" id="ARBA00022989"/>
    </source>
</evidence>
<feature type="transmembrane region" description="Helical" evidence="7">
    <location>
        <begin position="98"/>
        <end position="118"/>
    </location>
</feature>
<evidence type="ECO:0000256" key="6">
    <source>
        <dbReference type="ARBA" id="ARBA00023136"/>
    </source>
</evidence>
<feature type="domain" description="ABC transmembrane type-1" evidence="8">
    <location>
        <begin position="94"/>
        <end position="312"/>
    </location>
</feature>
<keyword evidence="4 7" id="KW-0812">Transmembrane</keyword>
<dbReference type="InterPro" id="IPR000515">
    <property type="entry name" value="MetI-like"/>
</dbReference>
<evidence type="ECO:0000256" key="7">
    <source>
        <dbReference type="RuleBase" id="RU363032"/>
    </source>
</evidence>
<dbReference type="PANTHER" id="PTHR43163:SF2">
    <property type="entry name" value="ABC TRANSPORTER PERMEASE PROTEIN"/>
    <property type="match status" value="1"/>
</dbReference>
<dbReference type="PROSITE" id="PS50928">
    <property type="entry name" value="ABC_TM1"/>
    <property type="match status" value="1"/>
</dbReference>
<keyword evidence="6 7" id="KW-0472">Membrane</keyword>
<protein>
    <submittedName>
        <fullName evidence="9">ABC transporter permease</fullName>
    </submittedName>
</protein>
<keyword evidence="5 7" id="KW-1133">Transmembrane helix</keyword>
<dbReference type="Proteomes" id="UP001053296">
    <property type="component" value="Chromosome"/>
</dbReference>
<feature type="transmembrane region" description="Helical" evidence="7">
    <location>
        <begin position="9"/>
        <end position="26"/>
    </location>
</feature>
<accession>A0ABN6EQT9</accession>
<dbReference type="Gene3D" id="1.10.3720.10">
    <property type="entry name" value="MetI-like"/>
    <property type="match status" value="1"/>
</dbReference>
<dbReference type="SUPFAM" id="SSF161098">
    <property type="entry name" value="MetI-like"/>
    <property type="match status" value="1"/>
</dbReference>
<dbReference type="Pfam" id="PF19300">
    <property type="entry name" value="BPD_transp_1_N"/>
    <property type="match status" value="1"/>
</dbReference>
<keyword evidence="10" id="KW-1185">Reference proteome</keyword>
<evidence type="ECO:0000256" key="1">
    <source>
        <dbReference type="ARBA" id="ARBA00004651"/>
    </source>
</evidence>
<sequence>MFAFSVKRILQAVIVMLIISFIGFAIKHNFGDPVRDLVGQRVTPTERAEIREKLGLNDPFMVQYVRFLGNAVHGNLGQSYFFKKPATEVIIKKAPATLELVFCSALIIILLSVPCGIYSAIKPKSWFSKFIMGSSIVGVSMPVFLTAILLIYIFSVELHWLPSYGRGETVRLFGWWDSGLLTLDGLKHLIMPSIALSSIMLPLFIRLIRSEMMEVLETEYVKYAWAKGIQPRRVWLVHAFKNTLLPVITVGGVQLGIMVAFTILTETVFQWQGMGSMFIESVERSDTSLMVAYLVFVGIVFVLVNTFVDIIYGLVNPTVRVAGRQ</sequence>
<dbReference type="InterPro" id="IPR035906">
    <property type="entry name" value="MetI-like_sf"/>
</dbReference>
<evidence type="ECO:0000256" key="2">
    <source>
        <dbReference type="ARBA" id="ARBA00022448"/>
    </source>
</evidence>
<evidence type="ECO:0000313" key="10">
    <source>
        <dbReference type="Proteomes" id="UP001053296"/>
    </source>
</evidence>
<dbReference type="CDD" id="cd06261">
    <property type="entry name" value="TM_PBP2"/>
    <property type="match status" value="1"/>
</dbReference>
<evidence type="ECO:0000313" key="9">
    <source>
        <dbReference type="EMBL" id="BCS87575.1"/>
    </source>
</evidence>
<dbReference type="PANTHER" id="PTHR43163">
    <property type="entry name" value="DIPEPTIDE TRANSPORT SYSTEM PERMEASE PROTEIN DPPB-RELATED"/>
    <property type="match status" value="1"/>
</dbReference>
<comment type="subcellular location">
    <subcellularLocation>
        <location evidence="1 7">Cell membrane</location>
        <topology evidence="1 7">Multi-pass membrane protein</topology>
    </subcellularLocation>
</comment>
<feature type="transmembrane region" description="Helical" evidence="7">
    <location>
        <begin position="291"/>
        <end position="315"/>
    </location>
</feature>
<name>A0ABN6EQT9_9BACT</name>
<dbReference type="InterPro" id="IPR045621">
    <property type="entry name" value="BPD_transp_1_N"/>
</dbReference>
<evidence type="ECO:0000259" key="8">
    <source>
        <dbReference type="PROSITE" id="PS50928"/>
    </source>
</evidence>
<keyword evidence="2 7" id="KW-0813">Transport</keyword>
<evidence type="ECO:0000256" key="3">
    <source>
        <dbReference type="ARBA" id="ARBA00022475"/>
    </source>
</evidence>
<dbReference type="EMBL" id="AP024485">
    <property type="protein sequence ID" value="BCS87575.1"/>
    <property type="molecule type" value="Genomic_DNA"/>
</dbReference>
<feature type="transmembrane region" description="Helical" evidence="7">
    <location>
        <begin position="243"/>
        <end position="271"/>
    </location>
</feature>